<evidence type="ECO:0000259" key="3">
    <source>
        <dbReference type="Pfam" id="PF00534"/>
    </source>
</evidence>
<organism evidence="4 5">
    <name type="scientific">Piscinibacter gummiphilus</name>
    <dbReference type="NCBI Taxonomy" id="946333"/>
    <lineage>
        <taxon>Bacteria</taxon>
        <taxon>Pseudomonadati</taxon>
        <taxon>Pseudomonadota</taxon>
        <taxon>Betaproteobacteria</taxon>
        <taxon>Burkholderiales</taxon>
        <taxon>Sphaerotilaceae</taxon>
        <taxon>Piscinibacter</taxon>
    </lineage>
</organism>
<keyword evidence="1 4" id="KW-0328">Glycosyltransferase</keyword>
<evidence type="ECO:0000313" key="5">
    <source>
        <dbReference type="Proteomes" id="UP001303946"/>
    </source>
</evidence>
<protein>
    <submittedName>
        <fullName evidence="4">Glycosyltransferase family 4 protein</fullName>
        <ecNumber evidence="4">2.4.-.-</ecNumber>
    </submittedName>
</protein>
<gene>
    <name evidence="4" type="ORF">RXV79_20665</name>
</gene>
<dbReference type="GO" id="GO:0016757">
    <property type="term" value="F:glycosyltransferase activity"/>
    <property type="evidence" value="ECO:0007669"/>
    <property type="project" value="UniProtKB-KW"/>
</dbReference>
<evidence type="ECO:0000256" key="1">
    <source>
        <dbReference type="ARBA" id="ARBA00022676"/>
    </source>
</evidence>
<reference evidence="4 5" key="1">
    <citation type="submission" date="2023-10" db="EMBL/GenBank/DDBJ databases">
        <title>Bacteria for the degradation of biodegradable plastic PBAT(Polybutylene adipate terephthalate).</title>
        <authorList>
            <person name="Weon H.-Y."/>
            <person name="Yeon J."/>
        </authorList>
    </citation>
    <scope>NUCLEOTIDE SEQUENCE [LARGE SCALE GENOMIC DNA]</scope>
    <source>
        <strain evidence="4 5">SBD 7-3</strain>
    </source>
</reference>
<feature type="domain" description="Glycosyl transferase family 1" evidence="3">
    <location>
        <begin position="208"/>
        <end position="355"/>
    </location>
</feature>
<evidence type="ECO:0000256" key="2">
    <source>
        <dbReference type="ARBA" id="ARBA00022679"/>
    </source>
</evidence>
<sequence length="390" mass="43480">MPTTVPQMLYIAPGDPWDRWTNSGTTVALIEGLQRNGRLFGALSRFDTDLKELHGRSATRQLMRRLQRKLGHAHQPTDDSLATDETSPLLAPLLRKLPEGSWVMYHYAIPKIDRSLPIKRVLFQDMTVDDAVRAGGFGWGSRTKEQIDASRAEIIQANKDADAIVSFGSFVADTMHAQYGIPKSKVFALGGGPIRRWDHPVPADLARYKKRQILFCGRAWERKGGPVLIEAFRKVRRELPDATLTVVSAGAPPLNEPGVEQFGHASDEKLHELYATASLFCMPSICESWGLVYVEAAAHGLPTANWSNWALPDIVDHNVTGVLSDRHDVDGLAEAIIEALRDPKHLMDMGQNAVKRVRDVLDWPHCVDRLLAATMPDALQGREPVWMRPR</sequence>
<evidence type="ECO:0000313" key="4">
    <source>
        <dbReference type="EMBL" id="WOB07319.1"/>
    </source>
</evidence>
<dbReference type="Gene3D" id="3.40.50.2000">
    <property type="entry name" value="Glycogen Phosphorylase B"/>
    <property type="match status" value="2"/>
</dbReference>
<keyword evidence="2 4" id="KW-0808">Transferase</keyword>
<dbReference type="EC" id="2.4.-.-" evidence="4"/>
<dbReference type="CDD" id="cd03801">
    <property type="entry name" value="GT4_PimA-like"/>
    <property type="match status" value="1"/>
</dbReference>
<dbReference type="PANTHER" id="PTHR12526:SF510">
    <property type="entry name" value="D-INOSITOL 3-PHOSPHATE GLYCOSYLTRANSFERASE"/>
    <property type="match status" value="1"/>
</dbReference>
<dbReference type="RefSeq" id="WP_316699990.1">
    <property type="nucleotide sequence ID" value="NZ_CP136336.1"/>
</dbReference>
<name>A0ABZ0CXW3_9BURK</name>
<dbReference type="Pfam" id="PF00534">
    <property type="entry name" value="Glycos_transf_1"/>
    <property type="match status" value="1"/>
</dbReference>
<dbReference type="PANTHER" id="PTHR12526">
    <property type="entry name" value="GLYCOSYLTRANSFERASE"/>
    <property type="match status" value="1"/>
</dbReference>
<proteinExistence type="predicted"/>
<accession>A0ABZ0CXW3</accession>
<dbReference type="SUPFAM" id="SSF53756">
    <property type="entry name" value="UDP-Glycosyltransferase/glycogen phosphorylase"/>
    <property type="match status" value="1"/>
</dbReference>
<dbReference type="InterPro" id="IPR001296">
    <property type="entry name" value="Glyco_trans_1"/>
</dbReference>
<dbReference type="EMBL" id="CP136336">
    <property type="protein sequence ID" value="WOB07319.1"/>
    <property type="molecule type" value="Genomic_DNA"/>
</dbReference>
<keyword evidence="5" id="KW-1185">Reference proteome</keyword>
<dbReference type="Proteomes" id="UP001303946">
    <property type="component" value="Chromosome"/>
</dbReference>